<evidence type="ECO:0000313" key="1">
    <source>
        <dbReference type="EMBL" id="GBM23421.1"/>
    </source>
</evidence>
<gene>
    <name evidence="1" type="ORF">AVEN_138656_1</name>
</gene>
<dbReference type="AlphaFoldDB" id="A0A4Y2E3D0"/>
<reference evidence="1 2" key="1">
    <citation type="journal article" date="2019" name="Sci. Rep.">
        <title>Orb-weaving spider Araneus ventricosus genome elucidates the spidroin gene catalogue.</title>
        <authorList>
            <person name="Kono N."/>
            <person name="Nakamura H."/>
            <person name="Ohtoshi R."/>
            <person name="Moran D.A.P."/>
            <person name="Shinohara A."/>
            <person name="Yoshida Y."/>
            <person name="Fujiwara M."/>
            <person name="Mori M."/>
            <person name="Tomita M."/>
            <person name="Arakawa K."/>
        </authorList>
    </citation>
    <scope>NUCLEOTIDE SEQUENCE [LARGE SCALE GENOMIC DNA]</scope>
</reference>
<accession>A0A4Y2E3D0</accession>
<protein>
    <submittedName>
        <fullName evidence="1">Uncharacterized protein</fullName>
    </submittedName>
</protein>
<organism evidence="1 2">
    <name type="scientific">Araneus ventricosus</name>
    <name type="common">Orbweaver spider</name>
    <name type="synonym">Epeira ventricosa</name>
    <dbReference type="NCBI Taxonomy" id="182803"/>
    <lineage>
        <taxon>Eukaryota</taxon>
        <taxon>Metazoa</taxon>
        <taxon>Ecdysozoa</taxon>
        <taxon>Arthropoda</taxon>
        <taxon>Chelicerata</taxon>
        <taxon>Arachnida</taxon>
        <taxon>Araneae</taxon>
        <taxon>Araneomorphae</taxon>
        <taxon>Entelegynae</taxon>
        <taxon>Araneoidea</taxon>
        <taxon>Araneidae</taxon>
        <taxon>Araneus</taxon>
    </lineage>
</organism>
<dbReference type="EMBL" id="BGPR01000497">
    <property type="protein sequence ID" value="GBM23421.1"/>
    <property type="molecule type" value="Genomic_DNA"/>
</dbReference>
<name>A0A4Y2E3D0_ARAVE</name>
<proteinExistence type="predicted"/>
<dbReference type="Proteomes" id="UP000499080">
    <property type="component" value="Unassembled WGS sequence"/>
</dbReference>
<evidence type="ECO:0000313" key="2">
    <source>
        <dbReference type="Proteomes" id="UP000499080"/>
    </source>
</evidence>
<comment type="caution">
    <text evidence="1">The sequence shown here is derived from an EMBL/GenBank/DDBJ whole genome shotgun (WGS) entry which is preliminary data.</text>
</comment>
<keyword evidence="2" id="KW-1185">Reference proteome</keyword>
<sequence length="173" mass="19907">MIPFNIYLLLCNDFQSEIRYEFQYKKFSFSELCLCSRPDSPKGLLYTGLVRLNLDIQDRTVPHHLERLAPDRSSFQSIHLGGPFMDTTGHFNLAGLLCLPLLPLSKRDPAHHCRAKASLRLLHFVVFAFVKEHRFPLPAIVFQFYALVCRMKIRKLATGFGTACFKWCGAKRS</sequence>